<dbReference type="Gene3D" id="2.120.10.70">
    <property type="entry name" value="Fucose-specific lectin"/>
    <property type="match status" value="1"/>
</dbReference>
<dbReference type="RefSeq" id="WP_273936159.1">
    <property type="nucleotide sequence ID" value="NZ_CP097263.1"/>
</dbReference>
<dbReference type="Proteomes" id="UP001589810">
    <property type="component" value="Unassembled WGS sequence"/>
</dbReference>
<protein>
    <submittedName>
        <fullName evidence="1">Uncharacterized protein</fullName>
    </submittedName>
</protein>
<evidence type="ECO:0000313" key="1">
    <source>
        <dbReference type="EMBL" id="MFC0544709.1"/>
    </source>
</evidence>
<gene>
    <name evidence="1" type="ORF">ACFFH7_24605</name>
</gene>
<comment type="caution">
    <text evidence="1">The sequence shown here is derived from an EMBL/GenBank/DDBJ whole genome shotgun (WGS) entry which is preliminary data.</text>
</comment>
<organism evidence="1 2">
    <name type="scientific">Kutzneria chonburiensis</name>
    <dbReference type="NCBI Taxonomy" id="1483604"/>
    <lineage>
        <taxon>Bacteria</taxon>
        <taxon>Bacillati</taxon>
        <taxon>Actinomycetota</taxon>
        <taxon>Actinomycetes</taxon>
        <taxon>Pseudonocardiales</taxon>
        <taxon>Pseudonocardiaceae</taxon>
        <taxon>Kutzneria</taxon>
    </lineage>
</organism>
<dbReference type="SUPFAM" id="SSF89372">
    <property type="entry name" value="Fucose-specific lectin"/>
    <property type="match status" value="1"/>
</dbReference>
<proteinExistence type="predicted"/>
<dbReference type="EMBL" id="JBHLUD010000007">
    <property type="protein sequence ID" value="MFC0544709.1"/>
    <property type="molecule type" value="Genomic_DNA"/>
</dbReference>
<name>A0ABV6MX30_9PSEU</name>
<accession>A0ABV6MX30</accession>
<sequence length="351" mass="35240">MNRRKTLAPLAVLVAVMAVVVGAAFSFGARQDTSRPVAVTAAAGSASDAQLVLRTTGNDLLHTIRSTANRTWTAAGSLLDQTSRPSSTITHIASTYVNGDLDIVLSDATGVYLAVRHSDGRWEGIQRIATCANVTSLAAAAVGTDLQVVIATDSGANLFHAVRHSDGTWTSLGDVKSVAGGLTGAITQVAAAGVNGQLQVVALAGGKVMHAVRDAGGTWSSFGDVLAAYDTGHVVGTPSGIAVGAVGTGLQLLVQGGNGTSLWHMVRGSDGNFSAPGDALNAMHHPGTFVSVAAAGVNGDLQIALVDNAGAVWHTIRHSGDGSWDAAAQLTSSVVPGMPPSGVVEAAIAGS</sequence>
<keyword evidence="2" id="KW-1185">Reference proteome</keyword>
<reference evidence="1 2" key="1">
    <citation type="submission" date="2024-09" db="EMBL/GenBank/DDBJ databases">
        <authorList>
            <person name="Sun Q."/>
            <person name="Mori K."/>
        </authorList>
    </citation>
    <scope>NUCLEOTIDE SEQUENCE [LARGE SCALE GENOMIC DNA]</scope>
    <source>
        <strain evidence="1 2">TBRC 1432</strain>
    </source>
</reference>
<evidence type="ECO:0000313" key="2">
    <source>
        <dbReference type="Proteomes" id="UP001589810"/>
    </source>
</evidence>